<organism evidence="2 3">
    <name type="scientific">Candidatus Methanofastidiosum methylothiophilum</name>
    <dbReference type="NCBI Taxonomy" id="1705564"/>
    <lineage>
        <taxon>Archaea</taxon>
        <taxon>Methanobacteriati</taxon>
        <taxon>Methanobacteriota</taxon>
        <taxon>Stenosarchaea group</taxon>
        <taxon>Candidatus Methanofastidiosia</taxon>
        <taxon>Candidatus Methanofastidiosales</taxon>
        <taxon>Candidatus Methanofastidiosaceae</taxon>
        <taxon>Candidatus Methanofastidiosum</taxon>
    </lineage>
</organism>
<dbReference type="AlphaFoldDB" id="A0A150J4Q9"/>
<evidence type="ECO:0000313" key="3">
    <source>
        <dbReference type="Proteomes" id="UP000075578"/>
    </source>
</evidence>
<evidence type="ECO:0000259" key="1">
    <source>
        <dbReference type="Pfam" id="PF13360"/>
    </source>
</evidence>
<dbReference type="PANTHER" id="PTHR42754">
    <property type="entry name" value="ENDOGLUCANASE"/>
    <property type="match status" value="1"/>
</dbReference>
<dbReference type="EMBL" id="LNGD01000038">
    <property type="protein sequence ID" value="KYC52191.1"/>
    <property type="molecule type" value="Genomic_DNA"/>
</dbReference>
<dbReference type="Pfam" id="PF13360">
    <property type="entry name" value="PQQ_2"/>
    <property type="match status" value="1"/>
</dbReference>
<evidence type="ECO:0000313" key="2">
    <source>
        <dbReference type="EMBL" id="KYC52191.1"/>
    </source>
</evidence>
<dbReference type="PANTHER" id="PTHR42754:SF1">
    <property type="entry name" value="LIPOPROTEIN"/>
    <property type="match status" value="1"/>
</dbReference>
<dbReference type="InterPro" id="IPR018391">
    <property type="entry name" value="PQQ_b-propeller_rpt"/>
</dbReference>
<dbReference type="Gene3D" id="2.120.10.30">
    <property type="entry name" value="TolB, C-terminal domain"/>
    <property type="match status" value="2"/>
</dbReference>
<feature type="domain" description="Pyrrolo-quinoline quinone repeat" evidence="1">
    <location>
        <begin position="10"/>
        <end position="117"/>
    </location>
</feature>
<reference evidence="2 3" key="1">
    <citation type="journal article" date="2016" name="ISME J.">
        <title>Chasing the elusive Euryarchaeota class WSA2: genomes reveal a uniquely fastidious methyl-reducing methanogen.</title>
        <authorList>
            <person name="Nobu M.K."/>
            <person name="Narihiro T."/>
            <person name="Kuroda K."/>
            <person name="Mei R."/>
            <person name="Liu W.T."/>
        </authorList>
    </citation>
    <scope>NUCLEOTIDE SEQUENCE [LARGE SCALE GENOMIC DNA]</scope>
    <source>
        <strain evidence="2">U1lsi0528_Bin089</strain>
    </source>
</reference>
<comment type="caution">
    <text evidence="2">The sequence shown here is derived from an EMBL/GenBank/DDBJ whole genome shotgun (WGS) entry which is preliminary data.</text>
</comment>
<protein>
    <submittedName>
        <fullName evidence="2">Outer membrane protein assembly factor BamB</fullName>
    </submittedName>
</protein>
<accession>A0A150J4Q9</accession>
<dbReference type="Proteomes" id="UP000075578">
    <property type="component" value="Unassembled WGS sequence"/>
</dbReference>
<proteinExistence type="predicted"/>
<dbReference type="SMART" id="SM00564">
    <property type="entry name" value="PQQ"/>
    <property type="match status" value="3"/>
</dbReference>
<name>A0A150J4Q9_9EURY</name>
<dbReference type="SUPFAM" id="SSF63829">
    <property type="entry name" value="Calcium-dependent phosphotriesterase"/>
    <property type="match status" value="1"/>
</dbReference>
<sequence length="353" mass="38662">MSIVPAYCMGDVIWQKEFDTGESNEVAYGVAVDSSNNIIIVGYDDATIVKYDPNGNKLWNQEVSSNQLVTVATDSSNNIIVGGSGGISKFGTNGGTAIWYDTPGSVQDIAVDSNDNIIVILSDKLYKYKPVGEFVWAPKNFNNFKGVSVAVDSNNNIIVAGYEEGSDTSFKVVKFDSNGELIWSKTYGTTNDGLYEQAYGVTVDPNDNIIATGFSGNDMITIKYSSSGSQLWTKKYKEGNYDTIGQGIVTDSNENIFVASFFSDDLNQDNWLVLKYDSNGNLGWKSVNPGGFKGSAYDITADSNNNIIATGYGWKESPTYKDFFNTVKYKAEMKKKSLPIAKILEILKLNKNK</sequence>
<dbReference type="InterPro" id="IPR002372">
    <property type="entry name" value="PQQ_rpt_dom"/>
</dbReference>
<gene>
    <name evidence="2" type="primary">bamB_2</name>
    <name evidence="2" type="ORF">AMQ74_00824</name>
</gene>
<dbReference type="InterPro" id="IPR011042">
    <property type="entry name" value="6-blade_b-propeller_TolB-like"/>
</dbReference>